<evidence type="ECO:0000256" key="1">
    <source>
        <dbReference type="SAM" id="MobiDB-lite"/>
    </source>
</evidence>
<reference evidence="2 3" key="1">
    <citation type="submission" date="2017-06" db="EMBL/GenBank/DDBJ databases">
        <title>Comparative genomic analysis of Ambrosia Fusariam Clade fungi.</title>
        <authorList>
            <person name="Stajich J.E."/>
            <person name="Carrillo J."/>
            <person name="Kijimoto T."/>
            <person name="Eskalen A."/>
            <person name="O'Donnell K."/>
            <person name="Kasson M."/>
        </authorList>
    </citation>
    <scope>NUCLEOTIDE SEQUENCE [LARGE SCALE GENOMIC DNA]</scope>
    <source>
        <strain evidence="2">UCR3666</strain>
    </source>
</reference>
<evidence type="ECO:0000313" key="3">
    <source>
        <dbReference type="Proteomes" id="UP000277212"/>
    </source>
</evidence>
<organism evidence="2 3">
    <name type="scientific">Fusarium kuroshium</name>
    <dbReference type="NCBI Taxonomy" id="2010991"/>
    <lineage>
        <taxon>Eukaryota</taxon>
        <taxon>Fungi</taxon>
        <taxon>Dikarya</taxon>
        <taxon>Ascomycota</taxon>
        <taxon>Pezizomycotina</taxon>
        <taxon>Sordariomycetes</taxon>
        <taxon>Hypocreomycetidae</taxon>
        <taxon>Hypocreales</taxon>
        <taxon>Nectriaceae</taxon>
        <taxon>Fusarium</taxon>
        <taxon>Fusarium solani species complex</taxon>
    </lineage>
</organism>
<sequence length="208" mass="23189">MAANGKGGIENDYPPLDSWSQVDRHLFTHNTSGFTTRKLPSKATLCNAGQAEADGTVQEEGQNLDEEMMDGDATNVHGVPELTISSAESQFVESYSSKHQGHICFVTAEGKEVTTKETQWRPGYVDYEGVSVPCWSYSDDSGQYYTWRTEGSVESLTGSTRSEDKGKEKEKEKGKEKGKSKGKDKEKDKDKDKEKDKEKRKKAKGHKH</sequence>
<protein>
    <submittedName>
        <fullName evidence="2">Uncharacterized protein</fullName>
    </submittedName>
</protein>
<keyword evidence="3" id="KW-1185">Reference proteome</keyword>
<feature type="compositionally biased region" description="Basic and acidic residues" evidence="1">
    <location>
        <begin position="161"/>
        <end position="197"/>
    </location>
</feature>
<feature type="compositionally biased region" description="Basic residues" evidence="1">
    <location>
        <begin position="198"/>
        <end position="208"/>
    </location>
</feature>
<dbReference type="Proteomes" id="UP000277212">
    <property type="component" value="Unassembled WGS sequence"/>
</dbReference>
<evidence type="ECO:0000313" key="2">
    <source>
        <dbReference type="EMBL" id="RMJ11882.1"/>
    </source>
</evidence>
<name>A0A3M2S3H7_9HYPO</name>
<accession>A0A3M2S3H7</accession>
<gene>
    <name evidence="2" type="ORF">CDV36_008479</name>
</gene>
<dbReference type="OrthoDB" id="4986735at2759"/>
<proteinExistence type="predicted"/>
<feature type="region of interest" description="Disordered" evidence="1">
    <location>
        <begin position="149"/>
        <end position="208"/>
    </location>
</feature>
<dbReference type="AlphaFoldDB" id="A0A3M2S3H7"/>
<dbReference type="EMBL" id="NKUJ01000153">
    <property type="protein sequence ID" value="RMJ11882.1"/>
    <property type="molecule type" value="Genomic_DNA"/>
</dbReference>
<comment type="caution">
    <text evidence="2">The sequence shown here is derived from an EMBL/GenBank/DDBJ whole genome shotgun (WGS) entry which is preliminary data.</text>
</comment>